<dbReference type="RefSeq" id="WP_021259333.1">
    <property type="nucleotide sequence ID" value="NZ_ATMT01000035.1"/>
</dbReference>
<dbReference type="EMBL" id="ATMT01000035">
    <property type="protein sequence ID" value="EPY07537.1"/>
    <property type="molecule type" value="Genomic_DNA"/>
</dbReference>
<sequence>MNIRFPKLMLLHNSRIGIIEQEEIFKKIKPSFLHMLTINHGHMCINWTKSMFWISCCPVPSEKTVVLGSQLHQSTLHFMTVTLVQLSHANMSATTPSTAPIPGIQRPTRHPSPFPLIWMRKRQEKEIEDTEIWFDFDGEEDDSFVTYDLEMHLFIREGSKTPEGIHTLMVNQLTTAHSGNVDHAAMVKLI</sequence>
<gene>
    <name evidence="1" type="ORF">PAALTS15_09519</name>
</gene>
<protein>
    <submittedName>
        <fullName evidence="1">Uncharacterized protein</fullName>
    </submittedName>
</protein>
<accession>S9SP60</accession>
<evidence type="ECO:0000313" key="1">
    <source>
        <dbReference type="EMBL" id="EPY07537.1"/>
    </source>
</evidence>
<name>S9SP60_PAEAL</name>
<comment type="caution">
    <text evidence="1">The sequence shown here is derived from an EMBL/GenBank/DDBJ whole genome shotgun (WGS) entry which is preliminary data.</text>
</comment>
<evidence type="ECO:0000313" key="2">
    <source>
        <dbReference type="Proteomes" id="UP000015344"/>
    </source>
</evidence>
<reference evidence="1 2" key="1">
    <citation type="submission" date="2013-05" db="EMBL/GenBank/DDBJ databases">
        <authorList>
            <person name="Strain E.A."/>
            <person name="Brown E."/>
            <person name="Allard M.W."/>
            <person name="Luo Y.L."/>
        </authorList>
    </citation>
    <scope>NUCLEOTIDE SEQUENCE [LARGE SCALE GENOMIC DNA]</scope>
    <source>
        <strain evidence="1 2">TS-15</strain>
    </source>
</reference>
<proteinExistence type="predicted"/>
<dbReference type="Proteomes" id="UP000015344">
    <property type="component" value="Unassembled WGS sequence"/>
</dbReference>
<organism evidence="1 2">
    <name type="scientific">Paenibacillus alvei TS-15</name>
    <dbReference type="NCBI Taxonomy" id="1117108"/>
    <lineage>
        <taxon>Bacteria</taxon>
        <taxon>Bacillati</taxon>
        <taxon>Bacillota</taxon>
        <taxon>Bacilli</taxon>
        <taxon>Bacillales</taxon>
        <taxon>Paenibacillaceae</taxon>
        <taxon>Paenibacillus</taxon>
    </lineage>
</organism>
<dbReference type="AlphaFoldDB" id="S9SP60"/>
<dbReference type="PATRIC" id="fig|1117108.3.peg.1983"/>